<name>F9RX53_9VIBR</name>
<gene>
    <name evidence="2" type="ORF">VII00023_18189</name>
</gene>
<reference evidence="2 3" key="1">
    <citation type="journal article" date="2012" name="Int. J. Syst. Evol. Microbiol.">
        <title>Vibrio caribbeanicus sp. nov., isolated from the marine sponge Scleritoderma cyanea.</title>
        <authorList>
            <person name="Hoffmann M."/>
            <person name="Monday S.R."/>
            <person name="Allard M.W."/>
            <person name="Strain E.A."/>
            <person name="Whittaker P."/>
            <person name="Naum M."/>
            <person name="McCarthy P.J."/>
            <person name="Lopez J.V."/>
            <person name="Fischer M."/>
            <person name="Brown E.W."/>
        </authorList>
    </citation>
    <scope>NUCLEOTIDE SEQUENCE [LARGE SCALE GENOMIC DNA]</scope>
    <source>
        <strain evidence="2 3">ATCC 700023</strain>
    </source>
</reference>
<keyword evidence="3" id="KW-1185">Reference proteome</keyword>
<keyword evidence="1" id="KW-0812">Transmembrane</keyword>
<proteinExistence type="predicted"/>
<evidence type="ECO:0000256" key="1">
    <source>
        <dbReference type="SAM" id="Phobius"/>
    </source>
</evidence>
<evidence type="ECO:0000313" key="2">
    <source>
        <dbReference type="EMBL" id="EGU48482.1"/>
    </source>
</evidence>
<dbReference type="EMBL" id="AFWF01000011">
    <property type="protein sequence ID" value="EGU48482.1"/>
    <property type="molecule type" value="Genomic_DNA"/>
</dbReference>
<dbReference type="RefSeq" id="WP_006710455.1">
    <property type="nucleotide sequence ID" value="NZ_AFWF01000011.1"/>
</dbReference>
<dbReference type="AlphaFoldDB" id="F9RX53"/>
<comment type="caution">
    <text evidence="2">The sequence shown here is derived from an EMBL/GenBank/DDBJ whole genome shotgun (WGS) entry which is preliminary data.</text>
</comment>
<evidence type="ECO:0000313" key="3">
    <source>
        <dbReference type="Proteomes" id="UP000004605"/>
    </source>
</evidence>
<accession>F9RX53</accession>
<dbReference type="OrthoDB" id="1161168at2"/>
<dbReference type="Proteomes" id="UP000004605">
    <property type="component" value="Unassembled WGS sequence"/>
</dbReference>
<keyword evidence="1" id="KW-0472">Membrane</keyword>
<organism evidence="2 3">
    <name type="scientific">Vibrio ichthyoenteri ATCC 700023</name>
    <dbReference type="NCBI Taxonomy" id="870968"/>
    <lineage>
        <taxon>Bacteria</taxon>
        <taxon>Pseudomonadati</taxon>
        <taxon>Pseudomonadota</taxon>
        <taxon>Gammaproteobacteria</taxon>
        <taxon>Vibrionales</taxon>
        <taxon>Vibrionaceae</taxon>
        <taxon>Vibrio</taxon>
    </lineage>
</organism>
<keyword evidence="1" id="KW-1133">Transmembrane helix</keyword>
<protein>
    <submittedName>
        <fullName evidence="2">Uncharacterized protein</fullName>
    </submittedName>
</protein>
<feature type="transmembrane region" description="Helical" evidence="1">
    <location>
        <begin position="6"/>
        <end position="28"/>
    </location>
</feature>
<sequence length="209" mass="23452">MKRRLLPIPLILLIPIVLLVVVIIAGVYRFSLDDEEILAKFPAQAQSQAERQDSVMQQVFALSTPNPWTISVPESHAFALVDHIDAENHWATGRYDSGSDRGQVSVSLQRLVEVAEHQYVSVMTVSNQGSGVFYYLTSFEYDLKRQRLVLIDTVLLGDRIAVDNLSYASSLVQLSYRQHGAKQSYADLPADALIGNYRLDEKLDFISLP</sequence>